<evidence type="ECO:0000256" key="1">
    <source>
        <dbReference type="SAM" id="MobiDB-lite"/>
    </source>
</evidence>
<comment type="caution">
    <text evidence="3">The sequence shown here is derived from an EMBL/GenBank/DDBJ whole genome shotgun (WGS) entry which is preliminary data.</text>
</comment>
<evidence type="ECO:0000259" key="2">
    <source>
        <dbReference type="Pfam" id="PF20247"/>
    </source>
</evidence>
<dbReference type="InterPro" id="IPR046537">
    <property type="entry name" value="DUF6602"/>
</dbReference>
<feature type="domain" description="DUF6602" evidence="2">
    <location>
        <begin position="37"/>
        <end position="138"/>
    </location>
</feature>
<dbReference type="CDD" id="cd21173">
    <property type="entry name" value="NucC-like"/>
    <property type="match status" value="1"/>
</dbReference>
<accession>A0A1B8SDH6</accession>
<proteinExistence type="predicted"/>
<dbReference type="RefSeq" id="WP_065288767.1">
    <property type="nucleotide sequence ID" value="NZ_LFOE01000025.1"/>
</dbReference>
<keyword evidence="4" id="KW-1185">Reference proteome</keyword>
<dbReference type="EMBL" id="LFOE01000025">
    <property type="protein sequence ID" value="OBY30790.1"/>
    <property type="molecule type" value="Genomic_DNA"/>
</dbReference>
<dbReference type="OrthoDB" id="5188057at2"/>
<evidence type="ECO:0000313" key="4">
    <source>
        <dbReference type="Proteomes" id="UP000092668"/>
    </source>
</evidence>
<reference evidence="3 4" key="1">
    <citation type="submission" date="2015-06" db="EMBL/GenBank/DDBJ databases">
        <title>Genome sequence of Mycobacterium kumamotonense strain Roo.</title>
        <authorList>
            <person name="Greninger A.L."/>
            <person name="Cunningham G."/>
            <person name="Miller S."/>
        </authorList>
    </citation>
    <scope>NUCLEOTIDE SEQUENCE [LARGE SCALE GENOMIC DNA]</scope>
    <source>
        <strain evidence="3 4">Roo</strain>
    </source>
</reference>
<feature type="region of interest" description="Disordered" evidence="1">
    <location>
        <begin position="310"/>
        <end position="332"/>
    </location>
</feature>
<evidence type="ECO:0000313" key="3">
    <source>
        <dbReference type="EMBL" id="OBY30790.1"/>
    </source>
</evidence>
<organism evidence="3 4">
    <name type="scientific">Mycolicibacter kumamotonensis</name>
    <dbReference type="NCBI Taxonomy" id="354243"/>
    <lineage>
        <taxon>Bacteria</taxon>
        <taxon>Bacillati</taxon>
        <taxon>Actinomycetota</taxon>
        <taxon>Actinomycetes</taxon>
        <taxon>Mycobacteriales</taxon>
        <taxon>Mycobacteriaceae</taxon>
        <taxon>Mycolicibacter</taxon>
    </lineage>
</organism>
<feature type="compositionally biased region" description="Low complexity" evidence="1">
    <location>
        <begin position="310"/>
        <end position="326"/>
    </location>
</feature>
<dbReference type="AlphaFoldDB" id="A0A1B8SDH6"/>
<gene>
    <name evidence="3" type="ORF">ACT18_15775</name>
</gene>
<name>A0A1B8SDH6_9MYCO</name>
<sequence length="332" mass="36005">MPEQQNQRRGLSLAGLRFHQILTNVEQELQNALARARLESNHSTTIGDGAEEPVRNVLRSYLPSGYGVGKGHVYDAYGDGSRQTDVVITNPDHPLSFPEGRSGTYVVDGVSAAGEVKSRLDVGALDDCIEKGKAFKQLRMTVNESDHVMTAKEQGYMKQIGLVPPFFTVAFENKIATDTIGERLRDAGLVPPPPGKSMGEADWADTPQPPLDAVCILGRGVWLYVRPDNPMGMKIKAQLADGTERDDLAAWAFLELDAPLAWLLAWLNAAMPRIFRGTSVFRPYLIPPPRHLKYMNAQIEAAADADANAQGESTAADIVDVDAGADPPGSNT</sequence>
<dbReference type="Pfam" id="PF20247">
    <property type="entry name" value="DUF6602"/>
    <property type="match status" value="1"/>
</dbReference>
<dbReference type="PATRIC" id="fig|354243.3.peg.3263"/>
<protein>
    <recommendedName>
        <fullName evidence="2">DUF6602 domain-containing protein</fullName>
    </recommendedName>
</protein>
<dbReference type="Proteomes" id="UP000092668">
    <property type="component" value="Unassembled WGS sequence"/>
</dbReference>